<name>A0ACB9T8E4_HOLOL</name>
<comment type="caution">
    <text evidence="1">The sequence shown here is derived from an EMBL/GenBank/DDBJ whole genome shotgun (WGS) entry which is preliminary data.</text>
</comment>
<reference evidence="1" key="1">
    <citation type="submission" date="2022-04" db="EMBL/GenBank/DDBJ databases">
        <title>Chromosome-scale genome assembly of Holotrichia oblita Faldermann.</title>
        <authorList>
            <person name="Rongchong L."/>
        </authorList>
    </citation>
    <scope>NUCLEOTIDE SEQUENCE</scope>
    <source>
        <strain evidence="1">81SQS9</strain>
    </source>
</reference>
<gene>
    <name evidence="1" type="ORF">MML48_4g00018713</name>
</gene>
<keyword evidence="2" id="KW-1185">Reference proteome</keyword>
<dbReference type="Proteomes" id="UP001056778">
    <property type="component" value="Chromosome 4"/>
</dbReference>
<sequence length="323" mass="37663">MQVNNEAACACNFTEYPYLFYQQYYNGIRMNWQHNMHSSHVFNNGFNMSSCFVMNPFYRSLSESAVPCQQLSNMCFNSYKDRNGAWKIDINRTSSNMSLNGVRDWQLTTLGKTLKKLSGGKNPGVMFKVMTYNVLAQDLLVDHPELYRANDLQTLEWEVRWNNILRDIKSHKCEIICLQEVQQSHIRKYYNTLEGLVEYTTVEYRQPNVTILDRDNVGIIATFAPKENNHAEFIVATTHLLYNPRRHDVRLAQMQVLLTEIERMAYRHNSGMLDASKNFKDNKLKLLSRYTLPTNKQLTNVRIPNADEGSDHLALLACFKLEY</sequence>
<dbReference type="EMBL" id="CM043018">
    <property type="protein sequence ID" value="KAI4463049.1"/>
    <property type="molecule type" value="Genomic_DNA"/>
</dbReference>
<protein>
    <submittedName>
        <fullName evidence="1">Carbon catabolite repressor protein 4</fullName>
    </submittedName>
</protein>
<accession>A0ACB9T8E4</accession>
<evidence type="ECO:0000313" key="1">
    <source>
        <dbReference type="EMBL" id="KAI4463049.1"/>
    </source>
</evidence>
<organism evidence="1 2">
    <name type="scientific">Holotrichia oblita</name>
    <name type="common">Chafer beetle</name>
    <dbReference type="NCBI Taxonomy" id="644536"/>
    <lineage>
        <taxon>Eukaryota</taxon>
        <taxon>Metazoa</taxon>
        <taxon>Ecdysozoa</taxon>
        <taxon>Arthropoda</taxon>
        <taxon>Hexapoda</taxon>
        <taxon>Insecta</taxon>
        <taxon>Pterygota</taxon>
        <taxon>Neoptera</taxon>
        <taxon>Endopterygota</taxon>
        <taxon>Coleoptera</taxon>
        <taxon>Polyphaga</taxon>
        <taxon>Scarabaeiformia</taxon>
        <taxon>Scarabaeidae</taxon>
        <taxon>Melolonthinae</taxon>
        <taxon>Holotrichia</taxon>
    </lineage>
</organism>
<proteinExistence type="predicted"/>
<evidence type="ECO:0000313" key="2">
    <source>
        <dbReference type="Proteomes" id="UP001056778"/>
    </source>
</evidence>